<name>A0A4Y9F0N0_9MICC</name>
<reference evidence="1 2" key="1">
    <citation type="submission" date="2019-03" db="EMBL/GenBank/DDBJ databases">
        <title>Diversity of the mouse oral microbiome.</title>
        <authorList>
            <person name="Joseph S."/>
            <person name="Aduse-Opoku J."/>
            <person name="Curtis M."/>
            <person name="Wade W."/>
            <person name="Hashim A."/>
        </authorList>
    </citation>
    <scope>NUCLEOTIDE SEQUENCE [LARGE SCALE GENOMIC DNA]</scope>
    <source>
        <strain evidence="2">irhom_31</strain>
    </source>
</reference>
<dbReference type="Proteomes" id="UP000297951">
    <property type="component" value="Unassembled WGS sequence"/>
</dbReference>
<protein>
    <submittedName>
        <fullName evidence="1">Uncharacterized protein</fullName>
    </submittedName>
</protein>
<evidence type="ECO:0000313" key="2">
    <source>
        <dbReference type="Proteomes" id="UP000297951"/>
    </source>
</evidence>
<gene>
    <name evidence="1" type="ORF">E4U03_11325</name>
</gene>
<dbReference type="AlphaFoldDB" id="A0A4Y9F0N0"/>
<organism evidence="1 2">
    <name type="scientific">Rothia nasimurium</name>
    <dbReference type="NCBI Taxonomy" id="85336"/>
    <lineage>
        <taxon>Bacteria</taxon>
        <taxon>Bacillati</taxon>
        <taxon>Actinomycetota</taxon>
        <taxon>Actinomycetes</taxon>
        <taxon>Micrococcales</taxon>
        <taxon>Micrococcaceae</taxon>
        <taxon>Rothia</taxon>
    </lineage>
</organism>
<dbReference type="RefSeq" id="WP_135013837.1">
    <property type="nucleotide sequence ID" value="NZ_JADGLK010000055.1"/>
</dbReference>
<comment type="caution">
    <text evidence="1">The sequence shown here is derived from an EMBL/GenBank/DDBJ whole genome shotgun (WGS) entry which is preliminary data.</text>
</comment>
<accession>A0A4Y9F0N0</accession>
<dbReference type="EMBL" id="SPQC01000055">
    <property type="protein sequence ID" value="TFU20539.1"/>
    <property type="molecule type" value="Genomic_DNA"/>
</dbReference>
<sequence length="128" mass="14325">MTTKPQDHKVPKAEINAAKQLKFNEVEGSELLLPFSKLKASDAMRLTGRLLKTLGDEVLDNNGNIDTSNLRAAVSALDWDQAADFIDFIGDRYVADRPGWEKFNRFDNMNAVLDLVFSYAGEMGKDEN</sequence>
<dbReference type="OrthoDB" id="9982081at2"/>
<evidence type="ECO:0000313" key="1">
    <source>
        <dbReference type="EMBL" id="TFU20539.1"/>
    </source>
</evidence>
<proteinExistence type="predicted"/>